<evidence type="ECO:0000259" key="3">
    <source>
        <dbReference type="Pfam" id="PF11881"/>
    </source>
</evidence>
<feature type="domain" description="Signal-induced proliferation-associated 1-like protein C-terminal" evidence="3">
    <location>
        <begin position="56"/>
        <end position="129"/>
    </location>
</feature>
<reference evidence="4 5" key="1">
    <citation type="submission" date="2021-06" db="EMBL/GenBank/DDBJ databases">
        <authorList>
            <person name="Palmer J.M."/>
        </authorList>
    </citation>
    <scope>NUCLEOTIDE SEQUENCE [LARGE SCALE GENOMIC DNA]</scope>
    <source>
        <strain evidence="4 5">XC_2019</strain>
        <tissue evidence="4">Muscle</tissue>
    </source>
</reference>
<sequence>HSGHSSPREESSSSATSPSSQSSVSPGPKSFYPRQGAQSKYLIGWRKPGSTINSVDFGDTRNRRRSLHRTLSDESIYRGQRLPSLSDSVTEPALSTDVLFSCSTLPRSPTTRGVPLRRPSYKLGVKLHGKEEYGLYLLVCFTLFLCLPIIYSVTEFLFDGRMSLFTFIYFILSFSK</sequence>
<dbReference type="Pfam" id="PF11881">
    <property type="entry name" value="SPAR_C"/>
    <property type="match status" value="1"/>
</dbReference>
<evidence type="ECO:0000256" key="1">
    <source>
        <dbReference type="SAM" id="MobiDB-lite"/>
    </source>
</evidence>
<accession>A0ABV0RW60</accession>
<keyword evidence="5" id="KW-1185">Reference proteome</keyword>
<dbReference type="Proteomes" id="UP001434883">
    <property type="component" value="Unassembled WGS sequence"/>
</dbReference>
<organism evidence="4 5">
    <name type="scientific">Xenoophorus captivus</name>
    <dbReference type="NCBI Taxonomy" id="1517983"/>
    <lineage>
        <taxon>Eukaryota</taxon>
        <taxon>Metazoa</taxon>
        <taxon>Chordata</taxon>
        <taxon>Craniata</taxon>
        <taxon>Vertebrata</taxon>
        <taxon>Euteleostomi</taxon>
        <taxon>Actinopterygii</taxon>
        <taxon>Neopterygii</taxon>
        <taxon>Teleostei</taxon>
        <taxon>Neoteleostei</taxon>
        <taxon>Acanthomorphata</taxon>
        <taxon>Ovalentaria</taxon>
        <taxon>Atherinomorphae</taxon>
        <taxon>Cyprinodontiformes</taxon>
        <taxon>Goodeidae</taxon>
        <taxon>Xenoophorus</taxon>
    </lineage>
</organism>
<dbReference type="EMBL" id="JAHRIN010059540">
    <property type="protein sequence ID" value="MEQ2212219.1"/>
    <property type="molecule type" value="Genomic_DNA"/>
</dbReference>
<comment type="caution">
    <text evidence="4">The sequence shown here is derived from an EMBL/GenBank/DDBJ whole genome shotgun (WGS) entry which is preliminary data.</text>
</comment>
<dbReference type="InterPro" id="IPR021818">
    <property type="entry name" value="SIPA1L_C"/>
</dbReference>
<evidence type="ECO:0000256" key="2">
    <source>
        <dbReference type="SAM" id="Phobius"/>
    </source>
</evidence>
<feature type="compositionally biased region" description="Basic and acidic residues" evidence="1">
    <location>
        <begin position="1"/>
        <end position="11"/>
    </location>
</feature>
<feature type="non-terminal residue" evidence="4">
    <location>
        <position position="1"/>
    </location>
</feature>
<feature type="transmembrane region" description="Helical" evidence="2">
    <location>
        <begin position="133"/>
        <end position="151"/>
    </location>
</feature>
<feature type="compositionally biased region" description="Low complexity" evidence="1">
    <location>
        <begin position="12"/>
        <end position="30"/>
    </location>
</feature>
<evidence type="ECO:0000313" key="5">
    <source>
        <dbReference type="Proteomes" id="UP001434883"/>
    </source>
</evidence>
<name>A0ABV0RW60_9TELE</name>
<gene>
    <name evidence="4" type="ORF">XENOCAPTIV_027636</name>
</gene>
<keyword evidence="2" id="KW-1133">Transmembrane helix</keyword>
<feature type="region of interest" description="Disordered" evidence="1">
    <location>
        <begin position="1"/>
        <end position="34"/>
    </location>
</feature>
<keyword evidence="2" id="KW-0472">Membrane</keyword>
<proteinExistence type="predicted"/>
<protein>
    <recommendedName>
        <fullName evidence="3">Signal-induced proliferation-associated 1-like protein C-terminal domain-containing protein</fullName>
    </recommendedName>
</protein>
<evidence type="ECO:0000313" key="4">
    <source>
        <dbReference type="EMBL" id="MEQ2212219.1"/>
    </source>
</evidence>
<keyword evidence="2" id="KW-0812">Transmembrane</keyword>